<name>A0A074JPS9_9RHOB</name>
<dbReference type="SUPFAM" id="SSF56925">
    <property type="entry name" value="OMPA-like"/>
    <property type="match status" value="1"/>
</dbReference>
<sequence>MGSGDGATGAMTKAEANAAYADAAATANRINSGDLQLAQDPSGTATMTGAMAVDLPVDPGHVSRVAAGRLSMDVDFDNGSVTGKATNFGEYNNAGDKLDSVSGALDVAGSVANSQINANATGTLKDSESSGVVDTQLQGGVYDDNGTLLSEGSVSGTITADGKTSDLNGVYNVSQ</sequence>
<organism evidence="1 2">
    <name type="scientific">Thioclava indica</name>
    <dbReference type="NCBI Taxonomy" id="1353528"/>
    <lineage>
        <taxon>Bacteria</taxon>
        <taxon>Pseudomonadati</taxon>
        <taxon>Pseudomonadota</taxon>
        <taxon>Alphaproteobacteria</taxon>
        <taxon>Rhodobacterales</taxon>
        <taxon>Paracoccaceae</taxon>
        <taxon>Thioclava</taxon>
    </lineage>
</organism>
<evidence type="ECO:0000313" key="2">
    <source>
        <dbReference type="Proteomes" id="UP000027471"/>
    </source>
</evidence>
<dbReference type="EMBL" id="AUNB01000034">
    <property type="protein sequence ID" value="KEO58494.1"/>
    <property type="molecule type" value="Genomic_DNA"/>
</dbReference>
<dbReference type="AlphaFoldDB" id="A0A074JPS9"/>
<dbReference type="InterPro" id="IPR011250">
    <property type="entry name" value="OMP/PagP_B-barrel"/>
</dbReference>
<evidence type="ECO:0008006" key="3">
    <source>
        <dbReference type="Google" id="ProtNLM"/>
    </source>
</evidence>
<comment type="caution">
    <text evidence="1">The sequence shown here is derived from an EMBL/GenBank/DDBJ whole genome shotgun (WGS) entry which is preliminary data.</text>
</comment>
<proteinExistence type="predicted"/>
<dbReference type="Proteomes" id="UP000027471">
    <property type="component" value="Unassembled WGS sequence"/>
</dbReference>
<evidence type="ECO:0000313" key="1">
    <source>
        <dbReference type="EMBL" id="KEO58494.1"/>
    </source>
</evidence>
<protein>
    <recommendedName>
        <fullName evidence="3">Transferrin-binding protein B C-lobe/N-lobe beta barrel domain-containing protein</fullName>
    </recommendedName>
</protein>
<reference evidence="1 2" key="1">
    <citation type="journal article" date="2015" name="Antonie Van Leeuwenhoek">
        <title>Thioclava indica sp. nov., isolated from surface seawater of the Indian Ocean.</title>
        <authorList>
            <person name="Liu Y."/>
            <person name="Lai Q."/>
            <person name="Du J."/>
            <person name="Xu H."/>
            <person name="Jiang L."/>
            <person name="Shao Z."/>
        </authorList>
    </citation>
    <scope>NUCLEOTIDE SEQUENCE [LARGE SCALE GENOMIC DNA]</scope>
    <source>
        <strain evidence="1 2">DT23-4</strain>
    </source>
</reference>
<gene>
    <name evidence="1" type="ORF">DT23_16455</name>
</gene>
<accession>A0A074JPS9</accession>
<keyword evidence="2" id="KW-1185">Reference proteome</keyword>
<dbReference type="eggNOG" id="ENOG50346QS">
    <property type="taxonomic scope" value="Bacteria"/>
</dbReference>